<evidence type="ECO:0000313" key="1">
    <source>
        <dbReference type="EMBL" id="MFD1545532.1"/>
    </source>
</evidence>
<dbReference type="Gene3D" id="3.40.50.300">
    <property type="entry name" value="P-loop containing nucleotide triphosphate hydrolases"/>
    <property type="match status" value="1"/>
</dbReference>
<dbReference type="EMBL" id="JBHUCM010000048">
    <property type="protein sequence ID" value="MFD1545532.1"/>
    <property type="molecule type" value="Genomic_DNA"/>
</dbReference>
<accession>A0ABW4GS08</accession>
<keyword evidence="2" id="KW-1185">Reference proteome</keyword>
<organism evidence="1 2">
    <name type="scientific">Nonomuraea guangzhouensis</name>
    <dbReference type="NCBI Taxonomy" id="1291555"/>
    <lineage>
        <taxon>Bacteria</taxon>
        <taxon>Bacillati</taxon>
        <taxon>Actinomycetota</taxon>
        <taxon>Actinomycetes</taxon>
        <taxon>Streptosporangiales</taxon>
        <taxon>Streptosporangiaceae</taxon>
        <taxon>Nonomuraea</taxon>
    </lineage>
</organism>
<dbReference type="SUPFAM" id="SSF52540">
    <property type="entry name" value="P-loop containing nucleoside triphosphate hydrolases"/>
    <property type="match status" value="1"/>
</dbReference>
<protein>
    <submittedName>
        <fullName evidence="1">Sulfotransferase</fullName>
    </submittedName>
</protein>
<dbReference type="Pfam" id="PF13469">
    <property type="entry name" value="Sulfotransfer_3"/>
    <property type="match status" value="1"/>
</dbReference>
<gene>
    <name evidence="1" type="ORF">ACFSJ0_51425</name>
</gene>
<dbReference type="RefSeq" id="WP_308127271.1">
    <property type="nucleotide sequence ID" value="NZ_JAHKRM010000020.1"/>
</dbReference>
<sequence>MTHRSTTTRVIYLGGLGRSGTTLLERLLGEIPGVAPLGEVVHLWARGVLAGEPCGCGAPFPACPFWREVGDTAFGGWTPALAERVLALRHRVDRTRRIPHITHPDLAEYTATYQRLYDAAAVTAGATAVIDSGKHASLAFCLAAAGVDVHVVHVVRDPRAVAHSWRKTVERPEDGRPMTRWGPARTAAHWTAQNLALDLLAARGVQVTRLRYEDLLADPAAALATLADTLGLATALPFLTGTTARLTTAHTASGNPMRFTVGPVHLRRDDSWRSGLSRHHRRLVAALTWPLRLRYGYGEAMA</sequence>
<comment type="caution">
    <text evidence="1">The sequence shown here is derived from an EMBL/GenBank/DDBJ whole genome shotgun (WGS) entry which is preliminary data.</text>
</comment>
<proteinExistence type="predicted"/>
<dbReference type="Proteomes" id="UP001597097">
    <property type="component" value="Unassembled WGS sequence"/>
</dbReference>
<reference evidence="2" key="1">
    <citation type="journal article" date="2019" name="Int. J. Syst. Evol. Microbiol.">
        <title>The Global Catalogue of Microorganisms (GCM) 10K type strain sequencing project: providing services to taxonomists for standard genome sequencing and annotation.</title>
        <authorList>
            <consortium name="The Broad Institute Genomics Platform"/>
            <consortium name="The Broad Institute Genome Sequencing Center for Infectious Disease"/>
            <person name="Wu L."/>
            <person name="Ma J."/>
        </authorList>
    </citation>
    <scope>NUCLEOTIDE SEQUENCE [LARGE SCALE GENOMIC DNA]</scope>
    <source>
        <strain evidence="2">CGMCC 1.15399</strain>
    </source>
</reference>
<name>A0ABW4GS08_9ACTN</name>
<dbReference type="InterPro" id="IPR027417">
    <property type="entry name" value="P-loop_NTPase"/>
</dbReference>
<evidence type="ECO:0000313" key="2">
    <source>
        <dbReference type="Proteomes" id="UP001597097"/>
    </source>
</evidence>